<organism evidence="1 2">
    <name type="scientific">Sanguibacter gelidistatuariae</name>
    <dbReference type="NCBI Taxonomy" id="1814289"/>
    <lineage>
        <taxon>Bacteria</taxon>
        <taxon>Bacillati</taxon>
        <taxon>Actinomycetota</taxon>
        <taxon>Actinomycetes</taxon>
        <taxon>Micrococcales</taxon>
        <taxon>Sanguibacteraceae</taxon>
        <taxon>Sanguibacter</taxon>
    </lineage>
</organism>
<dbReference type="InterPro" id="IPR013785">
    <property type="entry name" value="Aldolase_TIM"/>
</dbReference>
<dbReference type="Proteomes" id="UP000199039">
    <property type="component" value="Unassembled WGS sequence"/>
</dbReference>
<protein>
    <submittedName>
        <fullName evidence="1">NAD(P)H-dependent flavin oxidoreductase YrpB, nitropropane dioxygenase family</fullName>
    </submittedName>
</protein>
<dbReference type="AlphaFoldDB" id="A0A1G6QJM7"/>
<reference evidence="1 2" key="1">
    <citation type="submission" date="2016-09" db="EMBL/GenBank/DDBJ databases">
        <authorList>
            <person name="Capua I."/>
            <person name="De Benedictis P."/>
            <person name="Joannis T."/>
            <person name="Lombin L.H."/>
            <person name="Cattoli G."/>
        </authorList>
    </citation>
    <scope>NUCLEOTIDE SEQUENCE [LARGE SCALE GENOMIC DNA]</scope>
    <source>
        <strain evidence="1 2">ISLP-3</strain>
    </source>
</reference>
<keyword evidence="1" id="KW-0560">Oxidoreductase</keyword>
<sequence length="485" mass="51134">MTALSMLPVPTFDRPLPRVIQGGMGIAVSSWRLASAVARAGQLGVVSGTALDLVLARRLQDGDPDGAVRRALAAFPVPTFAHRVVKRYFRAGGRAPREPYAPIPRLALRQTRLAQELMILGAFVEVWLAKEGHGGQVGINFLEKVQMATPTAAYGSMLAGADYVVMGAGIPRDIPHLLDRLAGHEAVDLPVEVSGAPAGHSVRLDPAELLDADLPPLTRPTFLAIVSAHALASYLARDSHICPDGFVVEGSRAGGHNAPPRGRLTLDDLGQPVFGPRDEADVAKVAAIGLPFWLAGSQGTPEALATARAAGAAGVQVGTVFALAQESGLDPSLRDDLLTRLRAGTLEIRTDPFASPTGFPFKVAQVPGTLSDPEVLADRPRLCDLGYLRTPYQRETGAVGYRCPAEPVHVYVRKGGAVEDTVGRVCLCNALTADVGLGQQRADGHEELGLLTLGVDIDGAKRLATIHPGEWTAREALDWLIGATG</sequence>
<keyword evidence="2" id="KW-1185">Reference proteome</keyword>
<dbReference type="STRING" id="1814289.SAMN05216410_2566"/>
<evidence type="ECO:0000313" key="1">
    <source>
        <dbReference type="EMBL" id="SDC92682.1"/>
    </source>
</evidence>
<dbReference type="Gene3D" id="3.20.20.70">
    <property type="entry name" value="Aldolase class I"/>
    <property type="match status" value="1"/>
</dbReference>
<dbReference type="GO" id="GO:0051213">
    <property type="term" value="F:dioxygenase activity"/>
    <property type="evidence" value="ECO:0007669"/>
    <property type="project" value="UniProtKB-KW"/>
</dbReference>
<accession>A0A1G6QJM7</accession>
<dbReference type="OrthoDB" id="9778912at2"/>
<dbReference type="PANTHER" id="PTHR32332:SF33">
    <property type="entry name" value="NITRONATE MONOOXYGENASE DOMAIN-CONTAINING PROTEIN"/>
    <property type="match status" value="1"/>
</dbReference>
<dbReference type="EMBL" id="FMYH01000004">
    <property type="protein sequence ID" value="SDC92682.1"/>
    <property type="molecule type" value="Genomic_DNA"/>
</dbReference>
<name>A0A1G6QJM7_9MICO</name>
<dbReference type="Pfam" id="PF03060">
    <property type="entry name" value="NMO"/>
    <property type="match status" value="1"/>
</dbReference>
<proteinExistence type="predicted"/>
<gene>
    <name evidence="1" type="ORF">SAMN05216410_2566</name>
</gene>
<dbReference type="PANTHER" id="PTHR32332">
    <property type="entry name" value="2-NITROPROPANE DIOXYGENASE"/>
    <property type="match status" value="1"/>
</dbReference>
<keyword evidence="1" id="KW-0223">Dioxygenase</keyword>
<dbReference type="SUPFAM" id="SSF51412">
    <property type="entry name" value="Inosine monophosphate dehydrogenase (IMPDH)"/>
    <property type="match status" value="1"/>
</dbReference>
<dbReference type="RefSeq" id="WP_093183722.1">
    <property type="nucleotide sequence ID" value="NZ_FMYH01000004.1"/>
</dbReference>
<evidence type="ECO:0000313" key="2">
    <source>
        <dbReference type="Proteomes" id="UP000199039"/>
    </source>
</evidence>